<dbReference type="PANTHER" id="PTHR32322">
    <property type="entry name" value="INNER MEMBRANE TRANSPORTER"/>
    <property type="match status" value="1"/>
</dbReference>
<evidence type="ECO:0000256" key="4">
    <source>
        <dbReference type="ARBA" id="ARBA00022989"/>
    </source>
</evidence>
<feature type="transmembrane region" description="Helical" evidence="6">
    <location>
        <begin position="85"/>
        <end position="106"/>
    </location>
</feature>
<comment type="subcellular location">
    <subcellularLocation>
        <location evidence="1">Membrane</location>
        <topology evidence="1">Multi-pass membrane protein</topology>
    </subcellularLocation>
</comment>
<dbReference type="Proteomes" id="UP001500967">
    <property type="component" value="Unassembled WGS sequence"/>
</dbReference>
<comment type="caution">
    <text evidence="8">The sequence shown here is derived from an EMBL/GenBank/DDBJ whole genome shotgun (WGS) entry which is preliminary data.</text>
</comment>
<feature type="transmembrane region" description="Helical" evidence="6">
    <location>
        <begin position="204"/>
        <end position="223"/>
    </location>
</feature>
<dbReference type="PANTHER" id="PTHR32322:SF2">
    <property type="entry name" value="EAMA DOMAIN-CONTAINING PROTEIN"/>
    <property type="match status" value="1"/>
</dbReference>
<keyword evidence="3 6" id="KW-0812">Transmembrane</keyword>
<evidence type="ECO:0000256" key="2">
    <source>
        <dbReference type="ARBA" id="ARBA00007362"/>
    </source>
</evidence>
<dbReference type="InterPro" id="IPR037185">
    <property type="entry name" value="EmrE-like"/>
</dbReference>
<keyword evidence="5 6" id="KW-0472">Membrane</keyword>
<gene>
    <name evidence="8" type="ORF">GCM10009539_21610</name>
</gene>
<dbReference type="EMBL" id="BAAAGX010000008">
    <property type="protein sequence ID" value="GAA0235969.1"/>
    <property type="molecule type" value="Genomic_DNA"/>
</dbReference>
<dbReference type="Pfam" id="PF00892">
    <property type="entry name" value="EamA"/>
    <property type="match status" value="2"/>
</dbReference>
<dbReference type="InterPro" id="IPR050638">
    <property type="entry name" value="AA-Vitamin_Transporters"/>
</dbReference>
<protein>
    <submittedName>
        <fullName evidence="8">EamA family transporter</fullName>
    </submittedName>
</protein>
<feature type="transmembrane region" description="Helical" evidence="6">
    <location>
        <begin position="169"/>
        <end position="192"/>
    </location>
</feature>
<organism evidence="8 9">
    <name type="scientific">Cryptosporangium japonicum</name>
    <dbReference type="NCBI Taxonomy" id="80872"/>
    <lineage>
        <taxon>Bacteria</taxon>
        <taxon>Bacillati</taxon>
        <taxon>Actinomycetota</taxon>
        <taxon>Actinomycetes</taxon>
        <taxon>Cryptosporangiales</taxon>
        <taxon>Cryptosporangiaceae</taxon>
        <taxon>Cryptosporangium</taxon>
    </lineage>
</organism>
<evidence type="ECO:0000313" key="9">
    <source>
        <dbReference type="Proteomes" id="UP001500967"/>
    </source>
</evidence>
<feature type="transmembrane region" description="Helical" evidence="6">
    <location>
        <begin position="137"/>
        <end position="157"/>
    </location>
</feature>
<evidence type="ECO:0000259" key="7">
    <source>
        <dbReference type="Pfam" id="PF00892"/>
    </source>
</evidence>
<evidence type="ECO:0000256" key="1">
    <source>
        <dbReference type="ARBA" id="ARBA00004141"/>
    </source>
</evidence>
<keyword evidence="9" id="KW-1185">Reference proteome</keyword>
<name>A0ABN0U1Z6_9ACTN</name>
<feature type="transmembrane region" description="Helical" evidence="6">
    <location>
        <begin position="29"/>
        <end position="47"/>
    </location>
</feature>
<comment type="similarity">
    <text evidence="2">Belongs to the EamA transporter family.</text>
</comment>
<keyword evidence="4 6" id="KW-1133">Transmembrane helix</keyword>
<evidence type="ECO:0000256" key="3">
    <source>
        <dbReference type="ARBA" id="ARBA00022692"/>
    </source>
</evidence>
<reference evidence="8 9" key="1">
    <citation type="journal article" date="2019" name="Int. J. Syst. Evol. Microbiol.">
        <title>The Global Catalogue of Microorganisms (GCM) 10K type strain sequencing project: providing services to taxonomists for standard genome sequencing and annotation.</title>
        <authorList>
            <consortium name="The Broad Institute Genomics Platform"/>
            <consortium name="The Broad Institute Genome Sequencing Center for Infectious Disease"/>
            <person name="Wu L."/>
            <person name="Ma J."/>
        </authorList>
    </citation>
    <scope>NUCLEOTIDE SEQUENCE [LARGE SCALE GENOMIC DNA]</scope>
    <source>
        <strain evidence="8 9">JCM 10425</strain>
    </source>
</reference>
<feature type="domain" description="EamA" evidence="7">
    <location>
        <begin position="3"/>
        <end position="128"/>
    </location>
</feature>
<feature type="transmembrane region" description="Helical" evidence="6">
    <location>
        <begin position="59"/>
        <end position="79"/>
    </location>
</feature>
<evidence type="ECO:0000256" key="6">
    <source>
        <dbReference type="SAM" id="Phobius"/>
    </source>
</evidence>
<feature type="transmembrane region" description="Helical" evidence="6">
    <location>
        <begin position="113"/>
        <end position="131"/>
    </location>
</feature>
<accession>A0ABN0U1Z6</accession>
<feature type="transmembrane region" description="Helical" evidence="6">
    <location>
        <begin position="235"/>
        <end position="253"/>
    </location>
</feature>
<proteinExistence type="inferred from homology"/>
<evidence type="ECO:0000256" key="5">
    <source>
        <dbReference type="ARBA" id="ARBA00023136"/>
    </source>
</evidence>
<evidence type="ECO:0000313" key="8">
    <source>
        <dbReference type="EMBL" id="GAA0235969.1"/>
    </source>
</evidence>
<dbReference type="SUPFAM" id="SSF103481">
    <property type="entry name" value="Multidrug resistance efflux transporter EmrE"/>
    <property type="match status" value="2"/>
</dbReference>
<dbReference type="InterPro" id="IPR000620">
    <property type="entry name" value="EamA_dom"/>
</dbReference>
<sequence>MLIATAAAPATWGTTYLVTTEFLPAGRPLLAGVLRALPAGLLLLAIVRVLPRGSWWWRSIVLGTLNIGAFFALLFVAAYRLPGGVAAIAGAVQPLLVAALAVPALGERLRPRTIAAGAAGVAGVALVVLTAQARLDALGLAAALGGAASMALGLVLTKRWSGTGAEAPPPLVGTAWQLVAGGLVLAPVAFAVEGAPPTLDAAAVGGYTYLAVVGTALAYGLWFRGLAALPAGATSFLSLLSPVVAVLAGWLLLGQALTAVQALGVVTVLAAVLTAIRPTPAAARPATLPPPAAAAVTVASARR</sequence>
<feature type="domain" description="EamA" evidence="7">
    <location>
        <begin position="138"/>
        <end position="274"/>
    </location>
</feature>
<feature type="transmembrane region" description="Helical" evidence="6">
    <location>
        <begin position="259"/>
        <end position="276"/>
    </location>
</feature>